<accession>A0ABV6K1V8</accession>
<name>A0ABV6K1V8_9LACO</name>
<proteinExistence type="predicted"/>
<protein>
    <recommendedName>
        <fullName evidence="3">Glycosyltransferase</fullName>
    </recommendedName>
</protein>
<evidence type="ECO:0008006" key="3">
    <source>
        <dbReference type="Google" id="ProtNLM"/>
    </source>
</evidence>
<evidence type="ECO:0000313" key="2">
    <source>
        <dbReference type="Proteomes" id="UP001589855"/>
    </source>
</evidence>
<organism evidence="1 2">
    <name type="scientific">Lactiplantibacillus plajomi</name>
    <dbReference type="NCBI Taxonomy" id="1457217"/>
    <lineage>
        <taxon>Bacteria</taxon>
        <taxon>Bacillati</taxon>
        <taxon>Bacillota</taxon>
        <taxon>Bacilli</taxon>
        <taxon>Lactobacillales</taxon>
        <taxon>Lactobacillaceae</taxon>
        <taxon>Lactiplantibacillus</taxon>
    </lineage>
</organism>
<reference evidence="1 2" key="1">
    <citation type="submission" date="2024-09" db="EMBL/GenBank/DDBJ databases">
        <authorList>
            <person name="Sun Q."/>
            <person name="Mori K."/>
        </authorList>
    </citation>
    <scope>NUCLEOTIDE SEQUENCE [LARGE SCALE GENOMIC DNA]</scope>
    <source>
        <strain evidence="1 2">TBRC 4575</strain>
    </source>
</reference>
<evidence type="ECO:0000313" key="1">
    <source>
        <dbReference type="EMBL" id="MFC0423425.1"/>
    </source>
</evidence>
<dbReference type="InterPro" id="IPR029044">
    <property type="entry name" value="Nucleotide-diphossugar_trans"/>
</dbReference>
<dbReference type="EMBL" id="JBHLUK010000045">
    <property type="protein sequence ID" value="MFC0423425.1"/>
    <property type="molecule type" value="Genomic_DNA"/>
</dbReference>
<gene>
    <name evidence="1" type="ORF">ACFFGS_04720</name>
</gene>
<comment type="caution">
    <text evidence="1">The sequence shown here is derived from an EMBL/GenBank/DDBJ whole genome shotgun (WGS) entry which is preliminary data.</text>
</comment>
<keyword evidence="2" id="KW-1185">Reference proteome</keyword>
<sequence>MRRAIRQHPQQQVFSGSVVLPNGQHDMMHRELVTNQVTLTAKPVAESTYAHDFKYDIFSFVGILLSRKTIGRIGLPEQDYFIRFDDFEYALRARKFGPFLNVHDAVVLHKTTYTRAAVAPWKEYYVMRNRIASLYKHSGRNWQTQWYCRKFLMRKLLAIALFKNRWHQALPLAKAYVAGYQDGCHEHLGRNLNYLP</sequence>
<dbReference type="Proteomes" id="UP001589855">
    <property type="component" value="Unassembled WGS sequence"/>
</dbReference>
<dbReference type="SUPFAM" id="SSF53448">
    <property type="entry name" value="Nucleotide-diphospho-sugar transferases"/>
    <property type="match status" value="1"/>
</dbReference>
<dbReference type="Gene3D" id="3.90.550.60">
    <property type="match status" value="1"/>
</dbReference>
<dbReference type="RefSeq" id="WP_225425723.1">
    <property type="nucleotide sequence ID" value="NZ_BAABRM010000053.1"/>
</dbReference>